<dbReference type="InterPro" id="IPR017441">
    <property type="entry name" value="Protein_kinase_ATP_BS"/>
</dbReference>
<feature type="compositionally biased region" description="Pro residues" evidence="8">
    <location>
        <begin position="570"/>
        <end position="581"/>
    </location>
</feature>
<protein>
    <submittedName>
        <fullName evidence="10">Protein kinase, putative</fullName>
    </submittedName>
</protein>
<feature type="compositionally biased region" description="Low complexity" evidence="8">
    <location>
        <begin position="320"/>
        <end position="336"/>
    </location>
</feature>
<feature type="domain" description="Protein kinase" evidence="9">
    <location>
        <begin position="4"/>
        <end position="300"/>
    </location>
</feature>
<evidence type="ECO:0000256" key="3">
    <source>
        <dbReference type="ARBA" id="ARBA00022679"/>
    </source>
</evidence>
<dbReference type="OrthoDB" id="248923at2759"/>
<dbReference type="VEuPathDB" id="TriTrypDB:BSAL_58745"/>
<dbReference type="OMA" id="CTLARNN"/>
<keyword evidence="5 10" id="KW-0418">Kinase</keyword>
<evidence type="ECO:0000256" key="2">
    <source>
        <dbReference type="ARBA" id="ARBA00022527"/>
    </source>
</evidence>
<evidence type="ECO:0000256" key="7">
    <source>
        <dbReference type="PROSITE-ProRule" id="PRU10141"/>
    </source>
</evidence>
<feature type="region of interest" description="Disordered" evidence="8">
    <location>
        <begin position="319"/>
        <end position="467"/>
    </location>
</feature>
<evidence type="ECO:0000256" key="4">
    <source>
        <dbReference type="ARBA" id="ARBA00022741"/>
    </source>
</evidence>
<dbReference type="Gene3D" id="3.30.200.20">
    <property type="entry name" value="Phosphorylase Kinase, domain 1"/>
    <property type="match status" value="1"/>
</dbReference>
<evidence type="ECO:0000256" key="1">
    <source>
        <dbReference type="ARBA" id="ARBA00010886"/>
    </source>
</evidence>
<feature type="compositionally biased region" description="Polar residues" evidence="8">
    <location>
        <begin position="415"/>
        <end position="425"/>
    </location>
</feature>
<evidence type="ECO:0000256" key="8">
    <source>
        <dbReference type="SAM" id="MobiDB-lite"/>
    </source>
</evidence>
<evidence type="ECO:0000259" key="9">
    <source>
        <dbReference type="PROSITE" id="PS50011"/>
    </source>
</evidence>
<feature type="binding site" evidence="7">
    <location>
        <position position="33"/>
    </location>
    <ligand>
        <name>ATP</name>
        <dbReference type="ChEBI" id="CHEBI:30616"/>
    </ligand>
</feature>
<name>A0A0S4KI08_BODSA</name>
<dbReference type="Gene3D" id="1.10.510.10">
    <property type="entry name" value="Transferase(Phosphotransferase) domain 1"/>
    <property type="match status" value="1"/>
</dbReference>
<evidence type="ECO:0000313" key="11">
    <source>
        <dbReference type="Proteomes" id="UP000051952"/>
    </source>
</evidence>
<evidence type="ECO:0000256" key="6">
    <source>
        <dbReference type="ARBA" id="ARBA00022840"/>
    </source>
</evidence>
<dbReference type="EMBL" id="CYKH01000236">
    <property type="protein sequence ID" value="CUI12356.1"/>
    <property type="molecule type" value="Genomic_DNA"/>
</dbReference>
<dbReference type="SUPFAM" id="SSF56112">
    <property type="entry name" value="Protein kinase-like (PK-like)"/>
    <property type="match status" value="1"/>
</dbReference>
<keyword evidence="2" id="KW-0723">Serine/threonine-protein kinase</keyword>
<dbReference type="InterPro" id="IPR050660">
    <property type="entry name" value="NEK_Ser/Thr_kinase"/>
</dbReference>
<keyword evidence="3" id="KW-0808">Transferase</keyword>
<accession>A0A0S4KI08</accession>
<dbReference type="InterPro" id="IPR011009">
    <property type="entry name" value="Kinase-like_dom_sf"/>
</dbReference>
<sequence>MERYNTIKSIGSGATSEVFLVEDKRSHRPYILKQMPTNGMSDQERARAKQEINVLQKIDHPNVVRYRESFITHDSICIVMEQCASSLEVIIDRKREEIESGQGGGQPFPTALLLEWMAELISAVHYLHTHHIIHRDIKPSNIFVTDNNHLKLGDFGVCKVIRQQNEARKSLAQHPHPTTGGTLSSYIISSQGAMLGTPLYLSPEIFEEEIPEYSEGSDVWALGAVFYEMCALHPPFEADNFFALIHRISSGVPPAPFTNGVDKRFERIVAAMMRRDPKQRPTTQSLIDQYVMVPPTHPSHPSQRPGHGRFIQKHHGLAMDTSTSTSGRGDDSGNTSALDASRADADESFTNVQSESKSSTPPNTTPTPPKISSSERRANDSSSDGADDLPPAHGVAAVVRPSISPTSKTSTSPPANTKATPSATPNVRVAVPKKAASPLQNTTSDKKAKHPNATPLPRDASLLGQEDHEEALRRIRGAKSKIDVASIRKHMLQRRADALDASARSDNSLCSPGDIPTSVLCPVASRERSAPSTEAAASAMAAASTSPRRVSPSSSPKFSQSKSSAYTDPLSPPSLSSPPIMPSRVPFNVTTLGTTVQSFLENYGNTVSLEDLDEVAMLLNQYKLRRFGVY</sequence>
<reference evidence="11" key="1">
    <citation type="submission" date="2015-09" db="EMBL/GenBank/DDBJ databases">
        <authorList>
            <consortium name="Pathogen Informatics"/>
        </authorList>
    </citation>
    <scope>NUCLEOTIDE SEQUENCE [LARGE SCALE GENOMIC DNA]</scope>
    <source>
        <strain evidence="11">Lake Konstanz</strain>
    </source>
</reference>
<dbReference type="GO" id="GO:0005524">
    <property type="term" value="F:ATP binding"/>
    <property type="evidence" value="ECO:0007669"/>
    <property type="project" value="UniProtKB-UniRule"/>
</dbReference>
<keyword evidence="4 7" id="KW-0547">Nucleotide-binding</keyword>
<evidence type="ECO:0000313" key="10">
    <source>
        <dbReference type="EMBL" id="CUI12356.1"/>
    </source>
</evidence>
<dbReference type="FunFam" id="3.30.200.20:FF:000097">
    <property type="entry name" value="Probable serine/threonine-protein kinase nek1"/>
    <property type="match status" value="1"/>
</dbReference>
<dbReference type="Pfam" id="PF00069">
    <property type="entry name" value="Pkinase"/>
    <property type="match status" value="1"/>
</dbReference>
<feature type="compositionally biased region" description="Low complexity" evidence="8">
    <location>
        <begin position="401"/>
        <end position="414"/>
    </location>
</feature>
<dbReference type="PANTHER" id="PTHR43671">
    <property type="entry name" value="SERINE/THREONINE-PROTEIN KINASE NEK"/>
    <property type="match status" value="1"/>
</dbReference>
<dbReference type="SMART" id="SM00220">
    <property type="entry name" value="S_TKc"/>
    <property type="match status" value="1"/>
</dbReference>
<dbReference type="PROSITE" id="PS00108">
    <property type="entry name" value="PROTEIN_KINASE_ST"/>
    <property type="match status" value="1"/>
</dbReference>
<dbReference type="InterPro" id="IPR008271">
    <property type="entry name" value="Ser/Thr_kinase_AS"/>
</dbReference>
<evidence type="ECO:0000256" key="5">
    <source>
        <dbReference type="ARBA" id="ARBA00022777"/>
    </source>
</evidence>
<dbReference type="AlphaFoldDB" id="A0A0S4KI08"/>
<dbReference type="Proteomes" id="UP000051952">
    <property type="component" value="Unassembled WGS sequence"/>
</dbReference>
<dbReference type="PROSITE" id="PS00107">
    <property type="entry name" value="PROTEIN_KINASE_ATP"/>
    <property type="match status" value="1"/>
</dbReference>
<keyword evidence="6 7" id="KW-0067">ATP-binding</keyword>
<comment type="similarity">
    <text evidence="1">Belongs to the protein kinase superfamily. NEK Ser/Thr protein kinase family. NIMA subfamily.</text>
</comment>
<dbReference type="InterPro" id="IPR000719">
    <property type="entry name" value="Prot_kinase_dom"/>
</dbReference>
<organism evidence="10 11">
    <name type="scientific">Bodo saltans</name>
    <name type="common">Flagellated protozoan</name>
    <dbReference type="NCBI Taxonomy" id="75058"/>
    <lineage>
        <taxon>Eukaryota</taxon>
        <taxon>Discoba</taxon>
        <taxon>Euglenozoa</taxon>
        <taxon>Kinetoplastea</taxon>
        <taxon>Metakinetoplastina</taxon>
        <taxon>Eubodonida</taxon>
        <taxon>Bodonidae</taxon>
        <taxon>Bodo</taxon>
    </lineage>
</organism>
<dbReference type="PROSITE" id="PS50011">
    <property type="entry name" value="PROTEIN_KINASE_DOM"/>
    <property type="match status" value="1"/>
</dbReference>
<feature type="compositionally biased region" description="Low complexity" evidence="8">
    <location>
        <begin position="531"/>
        <end position="565"/>
    </location>
</feature>
<keyword evidence="11" id="KW-1185">Reference proteome</keyword>
<dbReference type="PANTHER" id="PTHR43671:SF74">
    <property type="entry name" value="KINASE NEK1, PUTATIVE-RELATED"/>
    <property type="match status" value="1"/>
</dbReference>
<gene>
    <name evidence="10" type="ORF">BSAL_58745</name>
</gene>
<feature type="region of interest" description="Disordered" evidence="8">
    <location>
        <begin position="531"/>
        <end position="581"/>
    </location>
</feature>
<proteinExistence type="inferred from homology"/>
<dbReference type="GO" id="GO:0004674">
    <property type="term" value="F:protein serine/threonine kinase activity"/>
    <property type="evidence" value="ECO:0007669"/>
    <property type="project" value="UniProtKB-KW"/>
</dbReference>